<dbReference type="SUPFAM" id="SSF53474">
    <property type="entry name" value="alpha/beta-Hydrolases"/>
    <property type="match status" value="1"/>
</dbReference>
<keyword evidence="3" id="KW-0677">Repeat</keyword>
<dbReference type="InterPro" id="IPR001451">
    <property type="entry name" value="Hexapep"/>
</dbReference>
<name>A0A3G8H767_9BURK</name>
<gene>
    <name evidence="6" type="ORF">EHF44_23655</name>
</gene>
<sequence length="506" mass="54874">MATQNMTVDDAMQLAANAWVQGNPAQAADIARQILANRPGHVGARHLDLTIRHGVNHLQFTAIGLHRPDLYDIGDFSYGVPAVFPHNQADQPARLRVGRYCTIAHDVKVILGSYHRHDWHTIYPFTAPNFGTLFRPARPVPDFSSTRGGVSIGNDVWIGAHSVILSGVTIGDGAVIGAGSVVSRDVGAYEVWAGNPAQFVKRRFDEATSARLQALRWWDWPKEEVEASIGWIMNEGGPALDKLAQHKAAMIHKMRATTKGERIVAGASGIVRLRLPQQWKAGAPTWVVLHGSLGSIDGVKDFEAAAPGVNLVFADLPGSGASWCPADYSAEGFARELRPAIDQAIDGDYRIVGVSFGGAVGLAMARDNGRCRGVLLLDTPFEAKKLWHNHQFLRGAIAGDPDNQHVRRFAWEIYGVTEHALTERTYWHLLDDLPTPVQVLTGDVPMHPPRRTAKVACCLDKEDLAALRRRGIGVQQVAGGHDLIHDNPAAVVKAMDAFAAEAVAAA</sequence>
<dbReference type="Proteomes" id="UP000270411">
    <property type="component" value="Chromosome 2"/>
</dbReference>
<dbReference type="SUPFAM" id="SSF51161">
    <property type="entry name" value="Trimeric LpxA-like enzymes"/>
    <property type="match status" value="1"/>
</dbReference>
<protein>
    <recommendedName>
        <fullName evidence="5">AB hydrolase-1 domain-containing protein</fullName>
    </recommendedName>
</protein>
<dbReference type="Pfam" id="PF00132">
    <property type="entry name" value="Hexapep"/>
    <property type="match status" value="1"/>
</dbReference>
<dbReference type="InterPro" id="IPR018357">
    <property type="entry name" value="Hexapep_transf_CS"/>
</dbReference>
<dbReference type="EMBL" id="CP033970">
    <property type="protein sequence ID" value="AZG16387.1"/>
    <property type="molecule type" value="Genomic_DNA"/>
</dbReference>
<comment type="similarity">
    <text evidence="1">Belongs to the transferase hexapeptide repeat family.</text>
</comment>
<dbReference type="InterPro" id="IPR050179">
    <property type="entry name" value="Trans_hexapeptide_repeat"/>
</dbReference>
<evidence type="ECO:0000313" key="7">
    <source>
        <dbReference type="Proteomes" id="UP000270411"/>
    </source>
</evidence>
<feature type="domain" description="AB hydrolase-1" evidence="5">
    <location>
        <begin position="287"/>
        <end position="494"/>
    </location>
</feature>
<dbReference type="InterPro" id="IPR000073">
    <property type="entry name" value="AB_hydrolase_1"/>
</dbReference>
<dbReference type="RefSeq" id="WP_124686117.1">
    <property type="nucleotide sequence ID" value="NZ_CP033970.1"/>
</dbReference>
<dbReference type="InterPro" id="IPR011004">
    <property type="entry name" value="Trimer_LpxA-like_sf"/>
</dbReference>
<evidence type="ECO:0000256" key="2">
    <source>
        <dbReference type="ARBA" id="ARBA00022679"/>
    </source>
</evidence>
<dbReference type="PROSITE" id="PS00101">
    <property type="entry name" value="HEXAPEP_TRANSFERASES"/>
    <property type="match status" value="1"/>
</dbReference>
<keyword evidence="2" id="KW-0808">Transferase</keyword>
<dbReference type="CDD" id="cd03349">
    <property type="entry name" value="LbH_XAT"/>
    <property type="match status" value="1"/>
</dbReference>
<dbReference type="Gene3D" id="2.160.10.10">
    <property type="entry name" value="Hexapeptide repeat proteins"/>
    <property type="match status" value="1"/>
</dbReference>
<dbReference type="AlphaFoldDB" id="A0A3G8H767"/>
<organism evidence="6 7">
    <name type="scientific">Cupriavidus pauculus</name>
    <dbReference type="NCBI Taxonomy" id="82633"/>
    <lineage>
        <taxon>Bacteria</taxon>
        <taxon>Pseudomonadati</taxon>
        <taxon>Pseudomonadota</taxon>
        <taxon>Betaproteobacteria</taxon>
        <taxon>Burkholderiales</taxon>
        <taxon>Burkholderiaceae</taxon>
        <taxon>Cupriavidus</taxon>
    </lineage>
</organism>
<evidence type="ECO:0000256" key="1">
    <source>
        <dbReference type="ARBA" id="ARBA00007274"/>
    </source>
</evidence>
<dbReference type="KEGG" id="cpau:EHF44_23655"/>
<evidence type="ECO:0000313" key="6">
    <source>
        <dbReference type="EMBL" id="AZG16387.1"/>
    </source>
</evidence>
<proteinExistence type="inferred from homology"/>
<dbReference type="PANTHER" id="PTHR43300:SF11">
    <property type="entry name" value="ACETYLTRANSFERASE RV3034C-RELATED"/>
    <property type="match status" value="1"/>
</dbReference>
<dbReference type="PANTHER" id="PTHR43300">
    <property type="entry name" value="ACETYLTRANSFERASE"/>
    <property type="match status" value="1"/>
</dbReference>
<dbReference type="Pfam" id="PF12697">
    <property type="entry name" value="Abhydrolase_6"/>
    <property type="match status" value="1"/>
</dbReference>
<dbReference type="GO" id="GO:0016746">
    <property type="term" value="F:acyltransferase activity"/>
    <property type="evidence" value="ECO:0007669"/>
    <property type="project" value="UniProtKB-KW"/>
</dbReference>
<keyword evidence="4" id="KW-0012">Acyltransferase</keyword>
<reference evidence="7" key="1">
    <citation type="submission" date="2018-11" db="EMBL/GenBank/DDBJ databases">
        <title>FDA dAtabase for Regulatory Grade micrObial Sequences (FDA-ARGOS): Supporting development and validation of Infectious Disease Dx tests.</title>
        <authorList>
            <person name="Goldberg B."/>
            <person name="Campos J."/>
            <person name="Tallon L."/>
            <person name="Sadzewicz L."/>
            <person name="Zhao X."/>
            <person name="Vavikolanu K."/>
            <person name="Mehta A."/>
            <person name="Aluvathingal J."/>
            <person name="Nadendla S."/>
            <person name="Geyer C."/>
            <person name="Nandy P."/>
            <person name="Yan Y."/>
            <person name="Sichtig H."/>
        </authorList>
    </citation>
    <scope>NUCLEOTIDE SEQUENCE [LARGE SCALE GENOMIC DNA]</scope>
    <source>
        <strain evidence="7">FDAARGOS_614</strain>
    </source>
</reference>
<dbReference type="InterPro" id="IPR029058">
    <property type="entry name" value="AB_hydrolase_fold"/>
</dbReference>
<evidence type="ECO:0000259" key="5">
    <source>
        <dbReference type="Pfam" id="PF12697"/>
    </source>
</evidence>
<evidence type="ECO:0000256" key="4">
    <source>
        <dbReference type="ARBA" id="ARBA00023315"/>
    </source>
</evidence>
<evidence type="ECO:0000256" key="3">
    <source>
        <dbReference type="ARBA" id="ARBA00022737"/>
    </source>
</evidence>
<accession>A0A3G8H767</accession>
<dbReference type="Gene3D" id="3.40.50.1820">
    <property type="entry name" value="alpha/beta hydrolase"/>
    <property type="match status" value="1"/>
</dbReference>